<dbReference type="Proteomes" id="UP000275408">
    <property type="component" value="Unassembled WGS sequence"/>
</dbReference>
<dbReference type="AlphaFoldDB" id="A0A3M6T6Y4"/>
<sequence length="162" mass="18862">MRRSICSILTAAVCFQVSIVVYAILKYSNAAYEMIFTTEEISEEQYGLESESLKKHSHLVLSDDFYIRLQHSGVRAPLEADDHVYVCSSSDVMVKIIQDDKMHGSFIYDDADAKREDINTVLLEIVLQKYSILLTVQEGLMFYPPVFFLYYFKRYRSQLRSR</sequence>
<feature type="transmembrane region" description="Helical" evidence="1">
    <location>
        <begin position="130"/>
        <end position="152"/>
    </location>
</feature>
<keyword evidence="1" id="KW-0812">Transmembrane</keyword>
<protein>
    <submittedName>
        <fullName evidence="2">Uncharacterized protein</fullName>
    </submittedName>
</protein>
<reference evidence="2 3" key="1">
    <citation type="journal article" date="2018" name="Sci. Rep.">
        <title>Comparative analysis of the Pocillopora damicornis genome highlights role of immune system in coral evolution.</title>
        <authorList>
            <person name="Cunning R."/>
            <person name="Bay R.A."/>
            <person name="Gillette P."/>
            <person name="Baker A.C."/>
            <person name="Traylor-Knowles N."/>
        </authorList>
    </citation>
    <scope>NUCLEOTIDE SEQUENCE [LARGE SCALE GENOMIC DNA]</scope>
    <source>
        <strain evidence="2">RSMAS</strain>
        <tissue evidence="2">Whole animal</tissue>
    </source>
</reference>
<evidence type="ECO:0000313" key="2">
    <source>
        <dbReference type="EMBL" id="RMX37068.1"/>
    </source>
</evidence>
<keyword evidence="1" id="KW-0472">Membrane</keyword>
<gene>
    <name evidence="2" type="ORF">pdam_00016446</name>
</gene>
<evidence type="ECO:0000256" key="1">
    <source>
        <dbReference type="SAM" id="Phobius"/>
    </source>
</evidence>
<accession>A0A3M6T6Y4</accession>
<name>A0A3M6T6Y4_POCDA</name>
<organism evidence="2 3">
    <name type="scientific">Pocillopora damicornis</name>
    <name type="common">Cauliflower coral</name>
    <name type="synonym">Millepora damicornis</name>
    <dbReference type="NCBI Taxonomy" id="46731"/>
    <lineage>
        <taxon>Eukaryota</taxon>
        <taxon>Metazoa</taxon>
        <taxon>Cnidaria</taxon>
        <taxon>Anthozoa</taxon>
        <taxon>Hexacorallia</taxon>
        <taxon>Scleractinia</taxon>
        <taxon>Astrocoeniina</taxon>
        <taxon>Pocilloporidae</taxon>
        <taxon>Pocillopora</taxon>
    </lineage>
</organism>
<proteinExistence type="predicted"/>
<evidence type="ECO:0000313" key="3">
    <source>
        <dbReference type="Proteomes" id="UP000275408"/>
    </source>
</evidence>
<dbReference type="EMBL" id="RCHS01004197">
    <property type="protein sequence ID" value="RMX37068.1"/>
    <property type="molecule type" value="Genomic_DNA"/>
</dbReference>
<comment type="caution">
    <text evidence="2">The sequence shown here is derived from an EMBL/GenBank/DDBJ whole genome shotgun (WGS) entry which is preliminary data.</text>
</comment>
<keyword evidence="3" id="KW-1185">Reference proteome</keyword>
<keyword evidence="1" id="KW-1133">Transmembrane helix</keyword>